<comment type="caution">
    <text evidence="1">The sequence shown here is derived from an EMBL/GenBank/DDBJ whole genome shotgun (WGS) entry which is preliminary data.</text>
</comment>
<dbReference type="Pfam" id="PF20012">
    <property type="entry name" value="GAP1-N1"/>
    <property type="match status" value="1"/>
</dbReference>
<proteinExistence type="predicted"/>
<dbReference type="AlphaFoldDB" id="A0A418W7Y2"/>
<sequence length="898" mass="98596">MGTQRGDMTSKKMLHQAVHGYARGHELLAASCKLDLVDADEMLRISDLSGSPVSSTFTPYLTLYPLPSGTGYCLARTWLDPDATRDGCVLTHTLIIPMDLWLSGISATQLSQIARFPNRSSLDHYAVPLTLADELSVSEPKPYESTGQEIQDFAARFFVLDRTPVIWPISNGMQDCETVSLRTADFLWPSARARFAACTYALQPRYLAERPFELMFVPLGAMGRFSAIPEANIVSSAAADPKIAEARSSAVVEVVTQSLLGEGNLVWEMLRQFGKDLPPDRDALMRLVRIVELERQAERNPKAYLAALDLWMALAPSPEMAVDSKISCFNKAMAAAQSLDSAAIVEYLSSLAQRLRRPSMQAARKAIRRLSPEMEAATRQDPVAAVDLLSSLKSPPAVLISAASHALLETDKPSLMDYALKAVGPAIGRKLLTYSPALAPKAVRNRDDAVVTPEALDKLNGWLTKLSPRVRRNLFRLLLQHPAILANDELAATTIDAATADDLYTVLALPRNTHWTLGPDAARAILGRAHQDRNRAALYYSEHGIEGASDVMLCADIVCEPSQMLSIVEAGMGASKVELAGMLLSRALKLGMAKDLSTDQRLRTFSLLASTDQLTDELLLPLIQGLPSELALDLPIDAFAKAGATRAAFAARIKAFEAAVSRHLTGQMPVDTFGNWIAERDRSQQFTKPEVNGLTKSILAAAAKRPSAATWQGLAGISAILARADPQSIPGTVREAFEKTRTKLDLPSAIAWVQLIGKIETRHRQVRFESYVLSLRLASLEPRKPLGAIAVECFPIFYEALPSARQSYRILDPFGLFDEPDRRKDARHDLIAHFLASEWDPADLALTARRTGIVRKTVERIIKVGQRKYLDRMIGRLKTRGQNDLARDVSEAAREAER</sequence>
<keyword evidence="2" id="KW-1185">Reference proteome</keyword>
<gene>
    <name evidence="1" type="ORF">D3876_20050</name>
</gene>
<accession>A0A418W7Y2</accession>
<name>A0A418W7Y2_9SPHN</name>
<dbReference type="EMBL" id="QYUM01000004">
    <property type="protein sequence ID" value="RJF86110.1"/>
    <property type="molecule type" value="Genomic_DNA"/>
</dbReference>
<organism evidence="1 2">
    <name type="scientific">Sphingomonas cavernae</name>
    <dbReference type="NCBI Taxonomy" id="2320861"/>
    <lineage>
        <taxon>Bacteria</taxon>
        <taxon>Pseudomonadati</taxon>
        <taxon>Pseudomonadota</taxon>
        <taxon>Alphaproteobacteria</taxon>
        <taxon>Sphingomonadales</taxon>
        <taxon>Sphingomonadaceae</taxon>
        <taxon>Sphingomonas</taxon>
    </lineage>
</organism>
<dbReference type="Proteomes" id="UP000286100">
    <property type="component" value="Unassembled WGS sequence"/>
</dbReference>
<evidence type="ECO:0000313" key="2">
    <source>
        <dbReference type="Proteomes" id="UP000286100"/>
    </source>
</evidence>
<evidence type="ECO:0000313" key="1">
    <source>
        <dbReference type="EMBL" id="RJF86110.1"/>
    </source>
</evidence>
<reference evidence="1 2" key="1">
    <citation type="submission" date="2018-09" db="EMBL/GenBank/DDBJ databases">
        <authorList>
            <person name="Zhu H."/>
        </authorList>
    </citation>
    <scope>NUCLEOTIDE SEQUENCE [LARGE SCALE GENOMIC DNA]</scope>
    <source>
        <strain evidence="1 2">K2R01-6</strain>
    </source>
</reference>
<protein>
    <submittedName>
        <fullName evidence="1">Uncharacterized protein</fullName>
    </submittedName>
</protein>